<gene>
    <name evidence="3" type="ORF">Cylst_1280</name>
</gene>
<protein>
    <recommendedName>
        <fullName evidence="5">Type II secretion system protein GspC N-terminal domain-containing protein</fullName>
    </recommendedName>
</protein>
<name>K9WUX3_9NOST</name>
<feature type="compositionally biased region" description="Low complexity" evidence="1">
    <location>
        <begin position="328"/>
        <end position="342"/>
    </location>
</feature>
<keyword evidence="2" id="KW-0472">Membrane</keyword>
<dbReference type="eggNOG" id="COG3266">
    <property type="taxonomic scope" value="Bacteria"/>
</dbReference>
<sequence length="416" mass="44483">MLQDASTHLIAPEPSEDLIASEPWTIETYADGLMDDLFSDIDDILDSSGNLPHPTSRTESGSRQTVTVTVPQIVLPQAVHRQQAIPPSKNQQIGTLVVKPPTVSAIQKHQQNRAAVNKLLILGAILGVAAVIVYLIQSGVLTLFTPQTLPTTQPQSQLPTKKEASAELVDYMLEALAVIDKQEINTNQISAKAGLPSSANINQTALSLPSATPIGNLPPPLTANNTQPAVNRATNVVERIYIPVYQAPSPMRYALPPIPSAARPVFKPSVMKNALSAVQQPVKRVTEKTLPDAVRTAPTTLKQPAKSLTASPVVPLRVAPPKLPTARVPTPNVEPETEPTTTQHQVFLPSAPAELEGLLELGNKSAALFKIDGVTRRVNVGENIGASGWTLVDVSNGEAIVRRNGEVRSIYAGQKF</sequence>
<evidence type="ECO:0000256" key="2">
    <source>
        <dbReference type="SAM" id="Phobius"/>
    </source>
</evidence>
<evidence type="ECO:0008006" key="5">
    <source>
        <dbReference type="Google" id="ProtNLM"/>
    </source>
</evidence>
<dbReference type="HOGENOM" id="CLU_056357_0_0_3"/>
<keyword evidence="2" id="KW-0812">Transmembrane</keyword>
<keyword evidence="2" id="KW-1133">Transmembrane helix</keyword>
<keyword evidence="4" id="KW-1185">Reference proteome</keyword>
<dbReference type="AlphaFoldDB" id="K9WUX3"/>
<evidence type="ECO:0000313" key="3">
    <source>
        <dbReference type="EMBL" id="AFZ23571.1"/>
    </source>
</evidence>
<reference evidence="3 4" key="1">
    <citation type="submission" date="2012-06" db="EMBL/GenBank/DDBJ databases">
        <title>Finished chromosome of genome of Cylindrospermum stagnale PCC 7417.</title>
        <authorList>
            <consortium name="US DOE Joint Genome Institute"/>
            <person name="Gugger M."/>
            <person name="Coursin T."/>
            <person name="Rippka R."/>
            <person name="Tandeau De Marsac N."/>
            <person name="Huntemann M."/>
            <person name="Wei C.-L."/>
            <person name="Han J."/>
            <person name="Detter J.C."/>
            <person name="Han C."/>
            <person name="Tapia R."/>
            <person name="Chen A."/>
            <person name="Kyrpides N."/>
            <person name="Mavromatis K."/>
            <person name="Markowitz V."/>
            <person name="Szeto E."/>
            <person name="Ivanova N."/>
            <person name="Pagani I."/>
            <person name="Pati A."/>
            <person name="Goodwin L."/>
            <person name="Nordberg H.P."/>
            <person name="Cantor M.N."/>
            <person name="Hua S.X."/>
            <person name="Woyke T."/>
            <person name="Kerfeld C.A."/>
        </authorList>
    </citation>
    <scope>NUCLEOTIDE SEQUENCE [LARGE SCALE GENOMIC DNA]</scope>
    <source>
        <strain evidence="3 4">PCC 7417</strain>
    </source>
</reference>
<dbReference type="PATRIC" id="fig|56107.3.peg.1448"/>
<dbReference type="EMBL" id="CP003642">
    <property type="protein sequence ID" value="AFZ23571.1"/>
    <property type="molecule type" value="Genomic_DNA"/>
</dbReference>
<feature type="transmembrane region" description="Helical" evidence="2">
    <location>
        <begin position="119"/>
        <end position="144"/>
    </location>
</feature>
<dbReference type="RefSeq" id="WP_015206827.1">
    <property type="nucleotide sequence ID" value="NC_019757.1"/>
</dbReference>
<evidence type="ECO:0000313" key="4">
    <source>
        <dbReference type="Proteomes" id="UP000010475"/>
    </source>
</evidence>
<dbReference type="OrthoDB" id="428674at2"/>
<dbReference type="KEGG" id="csg:Cylst_1280"/>
<proteinExistence type="predicted"/>
<dbReference type="STRING" id="56107.Cylst_1280"/>
<organism evidence="3 4">
    <name type="scientific">Cylindrospermum stagnale PCC 7417</name>
    <dbReference type="NCBI Taxonomy" id="56107"/>
    <lineage>
        <taxon>Bacteria</taxon>
        <taxon>Bacillati</taxon>
        <taxon>Cyanobacteriota</taxon>
        <taxon>Cyanophyceae</taxon>
        <taxon>Nostocales</taxon>
        <taxon>Nostocaceae</taxon>
        <taxon>Cylindrospermum</taxon>
    </lineage>
</organism>
<evidence type="ECO:0000256" key="1">
    <source>
        <dbReference type="SAM" id="MobiDB-lite"/>
    </source>
</evidence>
<feature type="region of interest" description="Disordered" evidence="1">
    <location>
        <begin position="320"/>
        <end position="343"/>
    </location>
</feature>
<dbReference type="Proteomes" id="UP000010475">
    <property type="component" value="Chromosome"/>
</dbReference>
<accession>K9WUX3</accession>